<evidence type="ECO:0000313" key="4">
    <source>
        <dbReference type="Proteomes" id="UP001220324"/>
    </source>
</evidence>
<reference evidence="3 4" key="1">
    <citation type="journal article" date="2023" name="IMA Fungus">
        <title>Comparative genomic study of the Penicillium genus elucidates a diverse pangenome and 15 lateral gene transfer events.</title>
        <authorList>
            <person name="Petersen C."/>
            <person name="Sorensen T."/>
            <person name="Nielsen M.R."/>
            <person name="Sondergaard T.E."/>
            <person name="Sorensen J.L."/>
            <person name="Fitzpatrick D.A."/>
            <person name="Frisvad J.C."/>
            <person name="Nielsen K.L."/>
        </authorList>
    </citation>
    <scope>NUCLEOTIDE SEQUENCE [LARGE SCALE GENOMIC DNA]</scope>
    <source>
        <strain evidence="3 4">IBT 35679</strain>
    </source>
</reference>
<dbReference type="InterPro" id="IPR000192">
    <property type="entry name" value="Aminotrans_V_dom"/>
</dbReference>
<evidence type="ECO:0000256" key="1">
    <source>
        <dbReference type="ARBA" id="ARBA00022898"/>
    </source>
</evidence>
<dbReference type="PANTHER" id="PTHR43092">
    <property type="entry name" value="L-CYSTEINE DESULFHYDRASE"/>
    <property type="match status" value="1"/>
</dbReference>
<name>A0AAD6GGV1_9EURO</name>
<dbReference type="InterPro" id="IPR015424">
    <property type="entry name" value="PyrdxlP-dep_Trfase"/>
</dbReference>
<dbReference type="AlphaFoldDB" id="A0AAD6GGV1"/>
<evidence type="ECO:0000259" key="2">
    <source>
        <dbReference type="Pfam" id="PF00266"/>
    </source>
</evidence>
<keyword evidence="1" id="KW-0663">Pyridoxal phosphate</keyword>
<feature type="domain" description="Aminotransferase class V" evidence="2">
    <location>
        <begin position="65"/>
        <end position="262"/>
    </location>
</feature>
<protein>
    <recommendedName>
        <fullName evidence="2">Aminotransferase class V domain-containing protein</fullName>
    </recommendedName>
</protein>
<dbReference type="Pfam" id="PF00266">
    <property type="entry name" value="Aminotran_5"/>
    <property type="match status" value="1"/>
</dbReference>
<dbReference type="SUPFAM" id="SSF53383">
    <property type="entry name" value="PLP-dependent transferases"/>
    <property type="match status" value="1"/>
</dbReference>
<dbReference type="Proteomes" id="UP001220324">
    <property type="component" value="Unassembled WGS sequence"/>
</dbReference>
<evidence type="ECO:0000313" key="3">
    <source>
        <dbReference type="EMBL" id="KAJ5541545.1"/>
    </source>
</evidence>
<comment type="caution">
    <text evidence="3">The sequence shown here is derived from an EMBL/GenBank/DDBJ whole genome shotgun (WGS) entry which is preliminary data.</text>
</comment>
<proteinExistence type="predicted"/>
<organism evidence="3 4">
    <name type="scientific">Penicillium frequentans</name>
    <dbReference type="NCBI Taxonomy" id="3151616"/>
    <lineage>
        <taxon>Eukaryota</taxon>
        <taxon>Fungi</taxon>
        <taxon>Dikarya</taxon>
        <taxon>Ascomycota</taxon>
        <taxon>Pezizomycotina</taxon>
        <taxon>Eurotiomycetes</taxon>
        <taxon>Eurotiomycetidae</taxon>
        <taxon>Eurotiales</taxon>
        <taxon>Aspergillaceae</taxon>
        <taxon>Penicillium</taxon>
    </lineage>
</organism>
<dbReference type="PANTHER" id="PTHR43092:SF2">
    <property type="entry name" value="HERCYNYLCYSTEINE SULFOXIDE LYASE"/>
    <property type="match status" value="1"/>
</dbReference>
<dbReference type="EMBL" id="JAQIZZ010000005">
    <property type="protein sequence ID" value="KAJ5541545.1"/>
    <property type="molecule type" value="Genomic_DNA"/>
</dbReference>
<sequence>MSVEQPQALGHSMLDHFLLDKDWKNFNHGAYGAFPAVVRAEHRKLQDKVEVGPDKFVRYLYPELLDTSRKAMATYLNVPTNEIVYVKSATVAINTVLRNISFGPQDMIMYFSTIFSACEKTIQSVMETTQLKARKIECVLPMSHEDIVAKFEQTVQQAKEEGFNVRIAIFDTISSNPGVRFPFEELTEVCREHGVLSCIDGAHGVGQIPIDLGKIKPDFFVSITHKWLYNPRGCSVFHVPRRNQNLIRTTIPTSHVLIPIELEHDYPTDPDSKSSFELMFQNTAITDDTPYLTVPAALQFRSRVPGGEDAIFKYIREMAFQGGNLVAQILGTDVLGEPASGREGPCRARDCAFANVRLPIVINASEAGEGTDKTARWPILSTLQATRFAARLHEKLVTDFSASLGIFVYDSALWIRLSGQIYLELDDYKWLGGS</sequence>
<dbReference type="InterPro" id="IPR015421">
    <property type="entry name" value="PyrdxlP-dep_Trfase_major"/>
</dbReference>
<dbReference type="Gene3D" id="3.40.640.10">
    <property type="entry name" value="Type I PLP-dependent aspartate aminotransferase-like (Major domain)"/>
    <property type="match status" value="1"/>
</dbReference>
<keyword evidence="4" id="KW-1185">Reference proteome</keyword>
<gene>
    <name evidence="3" type="ORF">N7494_006621</name>
</gene>
<accession>A0AAD6GGV1</accession>